<evidence type="ECO:0000259" key="14">
    <source>
        <dbReference type="SMART" id="SM00822"/>
    </source>
</evidence>
<dbReference type="InterPro" id="IPR020904">
    <property type="entry name" value="Sc_DH/Rdtase_CS"/>
</dbReference>
<dbReference type="CDD" id="cd05233">
    <property type="entry name" value="SDR_c"/>
    <property type="match status" value="1"/>
</dbReference>
<name>A0A0G4MW95_VERLO</name>
<keyword evidence="6" id="KW-0560">Oxidoreductase</keyword>
<evidence type="ECO:0000256" key="6">
    <source>
        <dbReference type="ARBA" id="ARBA00023002"/>
    </source>
</evidence>
<sequence length="746" mass="80542">MSRSLDGKLGIVTGAARGIGVAIAENLASKGCNLILGYTSASSQSRAENLAADLKSKHNIIALPVQADLGTPTGPATLVESAKKQASEAGIAKFQIDILINNAGVALNNLIPDITVDQFETSYRVNVLGPLLLVQAVQPYLPNDRSGRIVNLSSVSSSTGFFGQSVYGGTKAALEAMTRTWARELSENATVNAINPGPVLTEMYESNTPEFKRFIKGFIEHSPLMKARPGIDDDALVREAETAGGRPAYVGEVAGIVGMLVSAESAWCTGQVVFSITVGTKKNPEKKAMTSKLPGSGPHVYVLLWRDCGGNEFVALGAYAHLKDANAEAKRLGKEQLSDGLTYSSMQADLKTQDSEPLRSLARFAFHDSTVPSSSRTLATAPLTPDIEDGLEANPRKRRRVATKVEPVIKAPPSPDSKPPSESPRKRRKPARVSKGESPSGDTVEGPSDWEEMYELVRQMRLCGPARDAAVDTMGCERLFSPTASDRDRRFQILISLMMSSQTKDAVNAVAMGRLHDELPPHEAGAPPGLNLENILAVEPAKLNELIRVVGFHNNKTKFIKQAALLLRDNFDADIPPTIDGLTSLPGVGPKMAHLCLSAAWGRTEGIGVDVHVHRITNMWGWHKTASPEASRLALETWLPRDRWHEINTLLVGLGQTVCLPQAGRRRCGECDLGLRGLCRGADRKKVALGRAAESEGRSEDVKVKDEASNVNVLASECFETRVTKEEGHMLDEKVVSIKQEAIHDE</sequence>
<dbReference type="GO" id="GO:0003677">
    <property type="term" value="F:DNA binding"/>
    <property type="evidence" value="ECO:0007669"/>
    <property type="project" value="UniProtKB-UniRule"/>
</dbReference>
<dbReference type="InterPro" id="IPR003265">
    <property type="entry name" value="HhH-GPD_domain"/>
</dbReference>
<dbReference type="GO" id="GO:0000703">
    <property type="term" value="F:oxidized pyrimidine nucleobase lesion DNA N-glycosylase activity"/>
    <property type="evidence" value="ECO:0007669"/>
    <property type="project" value="UniProtKB-UniRule"/>
</dbReference>
<protein>
    <recommendedName>
        <fullName evidence="11">Endonuclease III homolog</fullName>
        <ecNumber evidence="11">3.2.2.-</ecNumber>
        <ecNumber evidence="11">4.2.99.18</ecNumber>
    </recommendedName>
    <alternativeName>
        <fullName evidence="11">Bifunctional DNA N-glycosylase/DNA-(apurinic or apyrimidinic site) lyase</fullName>
        <shortName evidence="11">DNA glycosylase/AP lyase</shortName>
    </alternativeName>
</protein>
<dbReference type="Proteomes" id="UP000044602">
    <property type="component" value="Unassembled WGS sequence"/>
</dbReference>
<dbReference type="FunFam" id="1.10.340.30:FF:000001">
    <property type="entry name" value="Endonuclease III"/>
    <property type="match status" value="1"/>
</dbReference>
<dbReference type="InterPro" id="IPR000445">
    <property type="entry name" value="HhH_motif"/>
</dbReference>
<comment type="catalytic activity">
    <reaction evidence="10 11">
        <text>2'-deoxyribonucleotide-(2'-deoxyribose 5'-phosphate)-2'-deoxyribonucleotide-DNA = a 3'-end 2'-deoxyribonucleotide-(2,3-dehydro-2,3-deoxyribose 5'-phosphate)-DNA + a 5'-end 5'-phospho-2'-deoxyribonucleoside-DNA + H(+)</text>
        <dbReference type="Rhea" id="RHEA:66592"/>
        <dbReference type="Rhea" id="RHEA-COMP:13180"/>
        <dbReference type="Rhea" id="RHEA-COMP:16897"/>
        <dbReference type="Rhea" id="RHEA-COMP:17067"/>
        <dbReference type="ChEBI" id="CHEBI:15378"/>
        <dbReference type="ChEBI" id="CHEBI:136412"/>
        <dbReference type="ChEBI" id="CHEBI:157695"/>
        <dbReference type="ChEBI" id="CHEBI:167181"/>
        <dbReference type="EC" id="4.2.99.18"/>
    </reaction>
</comment>
<dbReference type="PROSITE" id="PS00061">
    <property type="entry name" value="ADH_SHORT"/>
    <property type="match status" value="1"/>
</dbReference>
<comment type="subcellular location">
    <subcellularLocation>
        <location evidence="11">Nucleus</location>
    </subcellularLocation>
    <subcellularLocation>
        <location evidence="11">Mitochondrion</location>
    </subcellularLocation>
</comment>
<dbReference type="GO" id="GO:0016491">
    <property type="term" value="F:oxidoreductase activity"/>
    <property type="evidence" value="ECO:0007669"/>
    <property type="project" value="UniProtKB-KW"/>
</dbReference>
<dbReference type="FunFam" id="3.40.50.720:FF:000374">
    <property type="entry name" value="3-oxoacyl-(Acyl-carrier-protein) reductase"/>
    <property type="match status" value="1"/>
</dbReference>
<dbReference type="InterPro" id="IPR004036">
    <property type="entry name" value="Endonuclease-III-like_CS2"/>
</dbReference>
<evidence type="ECO:0000313" key="16">
    <source>
        <dbReference type="Proteomes" id="UP000044602"/>
    </source>
</evidence>
<gene>
    <name evidence="11" type="primary">NTH1</name>
    <name evidence="15" type="ORF">BN1708_007810</name>
</gene>
<comment type="similarity">
    <text evidence="1">Belongs to the short-chain dehydrogenases/reductases (SDR) family.</text>
</comment>
<dbReference type="SMART" id="SM00822">
    <property type="entry name" value="PKS_KR"/>
    <property type="match status" value="1"/>
</dbReference>
<dbReference type="SMART" id="SM00478">
    <property type="entry name" value="ENDO3c"/>
    <property type="match status" value="1"/>
</dbReference>
<dbReference type="GO" id="GO:0140078">
    <property type="term" value="F:class I DNA-(apurinic or apyrimidinic site) endonuclease activity"/>
    <property type="evidence" value="ECO:0007669"/>
    <property type="project" value="UniProtKB-EC"/>
</dbReference>
<keyword evidence="16" id="KW-1185">Reference proteome</keyword>
<dbReference type="PROSITE" id="PS01155">
    <property type="entry name" value="ENDONUCLEASE_III_2"/>
    <property type="match status" value="1"/>
</dbReference>
<dbReference type="PRINTS" id="PR00081">
    <property type="entry name" value="GDHRDH"/>
</dbReference>
<proteinExistence type="inferred from homology"/>
<dbReference type="GO" id="GO:0006285">
    <property type="term" value="P:base-excision repair, AP site formation"/>
    <property type="evidence" value="ECO:0007669"/>
    <property type="project" value="UniProtKB-UniRule"/>
</dbReference>
<dbReference type="SUPFAM" id="SSF51735">
    <property type="entry name" value="NAD(P)-binding Rossmann-fold domains"/>
    <property type="match status" value="1"/>
</dbReference>
<keyword evidence="11" id="KW-0539">Nucleus</keyword>
<evidence type="ECO:0000256" key="7">
    <source>
        <dbReference type="ARBA" id="ARBA00023204"/>
    </source>
</evidence>
<dbReference type="CDD" id="cd00056">
    <property type="entry name" value="ENDO3c"/>
    <property type="match status" value="1"/>
</dbReference>
<feature type="region of interest" description="Disordered" evidence="12">
    <location>
        <begin position="371"/>
        <end position="449"/>
    </location>
</feature>
<feature type="domain" description="Ketoreductase" evidence="14">
    <location>
        <begin position="8"/>
        <end position="202"/>
    </location>
</feature>
<evidence type="ECO:0000256" key="8">
    <source>
        <dbReference type="ARBA" id="ARBA00023239"/>
    </source>
</evidence>
<dbReference type="EMBL" id="CVQH01025527">
    <property type="protein sequence ID" value="CRK38488.1"/>
    <property type="molecule type" value="Genomic_DNA"/>
</dbReference>
<keyword evidence="7 11" id="KW-0234">DNA repair</keyword>
<keyword evidence="8 11" id="KW-0456">Lyase</keyword>
<evidence type="ECO:0000256" key="9">
    <source>
        <dbReference type="ARBA" id="ARBA00023295"/>
    </source>
</evidence>
<evidence type="ECO:0000256" key="4">
    <source>
        <dbReference type="ARBA" id="ARBA00022801"/>
    </source>
</evidence>
<dbReference type="InterPro" id="IPR011257">
    <property type="entry name" value="DNA_glycosylase"/>
</dbReference>
<dbReference type="HAMAP" id="MF_03183">
    <property type="entry name" value="Endonuclease_III_Nth"/>
    <property type="match status" value="1"/>
</dbReference>
<accession>A0A0G4MW95</accession>
<dbReference type="InterPro" id="IPR002347">
    <property type="entry name" value="SDR_fam"/>
</dbReference>
<evidence type="ECO:0000256" key="3">
    <source>
        <dbReference type="ARBA" id="ARBA00022763"/>
    </source>
</evidence>
<dbReference type="InterPro" id="IPR036291">
    <property type="entry name" value="NAD(P)-bd_dom_sf"/>
</dbReference>
<dbReference type="Pfam" id="PF00106">
    <property type="entry name" value="adh_short"/>
    <property type="match status" value="1"/>
</dbReference>
<dbReference type="SUPFAM" id="SSF48150">
    <property type="entry name" value="DNA-glycosylase"/>
    <property type="match status" value="1"/>
</dbReference>
<dbReference type="Gene3D" id="3.40.50.720">
    <property type="entry name" value="NAD(P)-binding Rossmann-like Domain"/>
    <property type="match status" value="1"/>
</dbReference>
<dbReference type="EC" id="3.2.2.-" evidence="11"/>
<keyword evidence="5" id="KW-0521">NADP</keyword>
<evidence type="ECO:0000256" key="1">
    <source>
        <dbReference type="ARBA" id="ARBA00006484"/>
    </source>
</evidence>
<dbReference type="GO" id="GO:0005739">
    <property type="term" value="C:mitochondrion"/>
    <property type="evidence" value="ECO:0007669"/>
    <property type="project" value="UniProtKB-SubCell"/>
</dbReference>
<dbReference type="Pfam" id="PF00730">
    <property type="entry name" value="HhH-GPD"/>
    <property type="match status" value="1"/>
</dbReference>
<feature type="compositionally biased region" description="Pro residues" evidence="12">
    <location>
        <begin position="410"/>
        <end position="422"/>
    </location>
</feature>
<keyword evidence="3 11" id="KW-0227">DNA damage</keyword>
<comment type="similarity">
    <text evidence="2 11">Belongs to the Nth/MutY family.</text>
</comment>
<keyword evidence="4 11" id="KW-0378">Hydrolase</keyword>
<dbReference type="InterPro" id="IPR030841">
    <property type="entry name" value="NTH1"/>
</dbReference>
<dbReference type="Gene3D" id="1.10.1670.10">
    <property type="entry name" value="Helix-hairpin-Helix base-excision DNA repair enzymes (C-terminal)"/>
    <property type="match status" value="1"/>
</dbReference>
<organism evidence="15 16">
    <name type="scientific">Verticillium longisporum</name>
    <name type="common">Verticillium dahliae var. longisporum</name>
    <dbReference type="NCBI Taxonomy" id="100787"/>
    <lineage>
        <taxon>Eukaryota</taxon>
        <taxon>Fungi</taxon>
        <taxon>Dikarya</taxon>
        <taxon>Ascomycota</taxon>
        <taxon>Pezizomycotina</taxon>
        <taxon>Sordariomycetes</taxon>
        <taxon>Hypocreomycetidae</taxon>
        <taxon>Glomerellales</taxon>
        <taxon>Plectosphaerellaceae</taxon>
        <taxon>Verticillium</taxon>
    </lineage>
</organism>
<keyword evidence="9 11" id="KW-0326">Glycosidase</keyword>
<dbReference type="GO" id="GO:0005634">
    <property type="term" value="C:nucleus"/>
    <property type="evidence" value="ECO:0007669"/>
    <property type="project" value="UniProtKB-SubCell"/>
</dbReference>
<comment type="caution">
    <text evidence="11">Lacks conserved residue(s) required for the propagation of feature annotation.</text>
</comment>
<dbReference type="GO" id="GO:0006289">
    <property type="term" value="P:nucleotide-excision repair"/>
    <property type="evidence" value="ECO:0007669"/>
    <property type="project" value="TreeGrafter"/>
</dbReference>
<reference evidence="15 16" key="1">
    <citation type="submission" date="2015-05" db="EMBL/GenBank/DDBJ databases">
        <authorList>
            <person name="Wang D.B."/>
            <person name="Wang M."/>
        </authorList>
    </citation>
    <scope>NUCLEOTIDE SEQUENCE [LARGE SCALE GENOMIC DNA]</scope>
    <source>
        <strain evidence="15">VL1</strain>
    </source>
</reference>
<keyword evidence="11" id="KW-0496">Mitochondrion</keyword>
<dbReference type="EC" id="4.2.99.18" evidence="11"/>
<dbReference type="PANTHER" id="PTHR43286">
    <property type="entry name" value="ENDONUCLEASE III-LIKE PROTEIN 1"/>
    <property type="match status" value="1"/>
</dbReference>
<evidence type="ECO:0000256" key="5">
    <source>
        <dbReference type="ARBA" id="ARBA00022857"/>
    </source>
</evidence>
<dbReference type="InterPro" id="IPR057326">
    <property type="entry name" value="KR_dom"/>
</dbReference>
<evidence type="ECO:0000313" key="15">
    <source>
        <dbReference type="EMBL" id="CRK38488.1"/>
    </source>
</evidence>
<feature type="domain" description="HhH-GPD" evidence="13">
    <location>
        <begin position="499"/>
        <end position="657"/>
    </location>
</feature>
<dbReference type="STRING" id="100787.A0A0G4MW95"/>
<evidence type="ECO:0000256" key="10">
    <source>
        <dbReference type="ARBA" id="ARBA00044632"/>
    </source>
</evidence>
<evidence type="ECO:0000256" key="2">
    <source>
        <dbReference type="ARBA" id="ARBA00008343"/>
    </source>
</evidence>
<comment type="function">
    <text evidence="11">Bifunctional DNA N-glycosylase with associated apurinic/apyrimidinic (AP) lyase function that catalyzes the first step in base excision repair (BER), the primary repair pathway for the repair of oxidative DNA damage. The DNA N-glycosylase activity releases the damaged DNA base from DNA by cleaving the N-glycosidic bond, leaving an AP site. The AP lyase activity cleaves the phosphodiester bond 3' to the AP site by a beta-elimination. Primarily recognizes and repairs oxidative base damage of pyrimidines.</text>
</comment>
<evidence type="ECO:0000256" key="12">
    <source>
        <dbReference type="SAM" id="MobiDB-lite"/>
    </source>
</evidence>
<dbReference type="PRINTS" id="PR00080">
    <property type="entry name" value="SDRFAMILY"/>
</dbReference>
<dbReference type="PANTHER" id="PTHR43286:SF1">
    <property type="entry name" value="ENDONUCLEASE III-LIKE PROTEIN 1"/>
    <property type="match status" value="1"/>
</dbReference>
<dbReference type="Pfam" id="PF00633">
    <property type="entry name" value="HHH"/>
    <property type="match status" value="1"/>
</dbReference>
<dbReference type="InterPro" id="IPR023170">
    <property type="entry name" value="HhH_base_excis_C"/>
</dbReference>
<evidence type="ECO:0000256" key="11">
    <source>
        <dbReference type="HAMAP-Rule" id="MF_03183"/>
    </source>
</evidence>
<dbReference type="AlphaFoldDB" id="A0A0G4MW95"/>
<dbReference type="Gene3D" id="1.10.340.30">
    <property type="entry name" value="Hypothetical protein, domain 2"/>
    <property type="match status" value="1"/>
</dbReference>
<evidence type="ECO:0000259" key="13">
    <source>
        <dbReference type="SMART" id="SM00478"/>
    </source>
</evidence>